<evidence type="ECO:0000256" key="1">
    <source>
        <dbReference type="SAM" id="MobiDB-lite"/>
    </source>
</evidence>
<feature type="region of interest" description="Disordered" evidence="1">
    <location>
        <begin position="53"/>
        <end position="130"/>
    </location>
</feature>
<reference evidence="3 4" key="1">
    <citation type="journal article" date="2019" name="Int. J. Syst. Evol. Microbiol.">
        <title>The Global Catalogue of Microorganisms (GCM) 10K type strain sequencing project: providing services to taxonomists for standard genome sequencing and annotation.</title>
        <authorList>
            <consortium name="The Broad Institute Genomics Platform"/>
            <consortium name="The Broad Institute Genome Sequencing Center for Infectious Disease"/>
            <person name="Wu L."/>
            <person name="Ma J."/>
        </authorList>
    </citation>
    <scope>NUCLEOTIDE SEQUENCE [LARGE SCALE GENOMIC DNA]</scope>
    <source>
        <strain evidence="3 4">JCM 16378</strain>
    </source>
</reference>
<feature type="signal peptide" evidence="2">
    <location>
        <begin position="1"/>
        <end position="33"/>
    </location>
</feature>
<feature type="region of interest" description="Disordered" evidence="1">
    <location>
        <begin position="243"/>
        <end position="268"/>
    </location>
</feature>
<keyword evidence="4" id="KW-1185">Reference proteome</keyword>
<feature type="compositionally biased region" description="Low complexity" evidence="1">
    <location>
        <begin position="244"/>
        <end position="268"/>
    </location>
</feature>
<gene>
    <name evidence="3" type="ORF">GCM10009867_02230</name>
</gene>
<sequence>MTRRRPHLLALRSVAALGVAATLAALTAPMSHAGGLPEPVSTAVGSATSAVKGATGGLGLPVPSAPTTVPTTRLPTGTLPTGAGSTTATSGPSSTGTARPGNAGGTPSSSTTSPRPGSGASPAPGTGNGAVVDSPAATVCLIPTGTSSPAVEVDLEAAGVDLSSPLVKQFPQALARCPRGAVPAGDHVLSVDAAIKGLLGACVRVTRQVVPVQTTLVVLDRDLITELTKAGVPLDRLVVPCPREATAPPTADAPTEADPGRPAASSRPAQASALPAGLAFTGSDSVPLAMVGAGLLWLGVLLTRRARAAFSTDEGRG</sequence>
<evidence type="ECO:0008006" key="5">
    <source>
        <dbReference type="Google" id="ProtNLM"/>
    </source>
</evidence>
<protein>
    <recommendedName>
        <fullName evidence="5">LPXTG cell wall anchor domain-containing protein</fullName>
    </recommendedName>
</protein>
<evidence type="ECO:0000313" key="4">
    <source>
        <dbReference type="Proteomes" id="UP001501326"/>
    </source>
</evidence>
<name>A0ABN3UD30_9MICO</name>
<organism evidence="3 4">
    <name type="scientific">Pedococcus aerophilus</name>
    <dbReference type="NCBI Taxonomy" id="436356"/>
    <lineage>
        <taxon>Bacteria</taxon>
        <taxon>Bacillati</taxon>
        <taxon>Actinomycetota</taxon>
        <taxon>Actinomycetes</taxon>
        <taxon>Micrococcales</taxon>
        <taxon>Intrasporangiaceae</taxon>
        <taxon>Pedococcus</taxon>
    </lineage>
</organism>
<proteinExistence type="predicted"/>
<accession>A0ABN3UD30</accession>
<dbReference type="Proteomes" id="UP001501326">
    <property type="component" value="Unassembled WGS sequence"/>
</dbReference>
<feature type="compositionally biased region" description="Low complexity" evidence="1">
    <location>
        <begin position="61"/>
        <end position="125"/>
    </location>
</feature>
<keyword evidence="2" id="KW-0732">Signal</keyword>
<dbReference type="EMBL" id="BAAARN010000001">
    <property type="protein sequence ID" value="GAA2730542.1"/>
    <property type="molecule type" value="Genomic_DNA"/>
</dbReference>
<feature type="chain" id="PRO_5046647405" description="LPXTG cell wall anchor domain-containing protein" evidence="2">
    <location>
        <begin position="34"/>
        <end position="317"/>
    </location>
</feature>
<dbReference type="RefSeq" id="WP_344189428.1">
    <property type="nucleotide sequence ID" value="NZ_BAAARN010000001.1"/>
</dbReference>
<evidence type="ECO:0000256" key="2">
    <source>
        <dbReference type="SAM" id="SignalP"/>
    </source>
</evidence>
<comment type="caution">
    <text evidence="3">The sequence shown here is derived from an EMBL/GenBank/DDBJ whole genome shotgun (WGS) entry which is preliminary data.</text>
</comment>
<evidence type="ECO:0000313" key="3">
    <source>
        <dbReference type="EMBL" id="GAA2730542.1"/>
    </source>
</evidence>